<dbReference type="EMBL" id="AP018229">
    <property type="protein sequence ID" value="BAY87840.1"/>
    <property type="molecule type" value="Genomic_DNA"/>
</dbReference>
<evidence type="ECO:0000313" key="1">
    <source>
        <dbReference type="EMBL" id="BAY87840.1"/>
    </source>
</evidence>
<gene>
    <name evidence="1" type="ORF">NIES267_73640</name>
</gene>
<organism evidence="1 2">
    <name type="scientific">Calothrix parasitica NIES-267</name>
    <dbReference type="NCBI Taxonomy" id="1973488"/>
    <lineage>
        <taxon>Bacteria</taxon>
        <taxon>Bacillati</taxon>
        <taxon>Cyanobacteriota</taxon>
        <taxon>Cyanophyceae</taxon>
        <taxon>Nostocales</taxon>
        <taxon>Calotrichaceae</taxon>
        <taxon>Calothrix</taxon>
    </lineage>
</organism>
<dbReference type="AlphaFoldDB" id="A0A1Z4M2Y5"/>
<name>A0A1Z4M2Y5_9CYAN</name>
<keyword evidence="1" id="KW-0614">Plasmid</keyword>
<reference evidence="1 2" key="1">
    <citation type="submission" date="2017-06" db="EMBL/GenBank/DDBJ databases">
        <title>Genome sequencing of cyanobaciteial culture collection at National Institute for Environmental Studies (NIES).</title>
        <authorList>
            <person name="Hirose Y."/>
            <person name="Shimura Y."/>
            <person name="Fujisawa T."/>
            <person name="Nakamura Y."/>
            <person name="Kawachi M."/>
        </authorList>
    </citation>
    <scope>NUCLEOTIDE SEQUENCE [LARGE SCALE GENOMIC DNA]</scope>
    <source>
        <strain evidence="1 2">NIES-267</strain>
        <plasmid evidence="2">Plasmid2 dna</plasmid>
    </source>
</reference>
<sequence>MSNTAVKEKIEATNNRSLNEQEKIKIEIKNTVDKYKDKDIADPLNVDYEEPKPKKNTNYTYFEEGDTRIRILSEGISGYQYWITEKSSEGKEINKPVRVPFEEVMNIDIDIDYRTFYAYFVYNYNLGKIQILNHTKKSISKKIRKCMKRAGYEDPKSYDLIINKEVADKNDPYSTEYEVMPEKVVLDPEIQERWEQSQFNTNALYLLFDNKDPFEMQKQLLETKSKAKS</sequence>
<geneLocation type="plasmid" evidence="2">
    <name>Plasmid2 dna</name>
</geneLocation>
<accession>A0A1Z4M2Y5</accession>
<protein>
    <submittedName>
        <fullName evidence="1">Uncharacterized protein</fullName>
    </submittedName>
</protein>
<evidence type="ECO:0000313" key="2">
    <source>
        <dbReference type="Proteomes" id="UP000218418"/>
    </source>
</evidence>
<dbReference type="Proteomes" id="UP000218418">
    <property type="component" value="Plasmid plasmid2"/>
</dbReference>
<proteinExistence type="predicted"/>
<keyword evidence="2" id="KW-1185">Reference proteome</keyword>